<reference evidence="1" key="2">
    <citation type="journal article" date="2015" name="Fish Shellfish Immunol.">
        <title>Early steps in the European eel (Anguilla anguilla)-Vibrio vulnificus interaction in the gills: Role of the RtxA13 toxin.</title>
        <authorList>
            <person name="Callol A."/>
            <person name="Pajuelo D."/>
            <person name="Ebbesson L."/>
            <person name="Teles M."/>
            <person name="MacKenzie S."/>
            <person name="Amaro C."/>
        </authorList>
    </citation>
    <scope>NUCLEOTIDE SEQUENCE</scope>
</reference>
<protein>
    <submittedName>
        <fullName evidence="1">Uncharacterized protein</fullName>
    </submittedName>
</protein>
<proteinExistence type="predicted"/>
<name>A0A0E9SHF2_ANGAN</name>
<accession>A0A0E9SHF2</accession>
<sequence length="50" mass="5653">MRTAMTLCNLNAMHSKDITEPRRETSDGVNFTLKMIVRPPPLPEGRGLQK</sequence>
<evidence type="ECO:0000313" key="1">
    <source>
        <dbReference type="EMBL" id="JAH40697.1"/>
    </source>
</evidence>
<reference evidence="1" key="1">
    <citation type="submission" date="2014-11" db="EMBL/GenBank/DDBJ databases">
        <authorList>
            <person name="Amaro Gonzalez C."/>
        </authorList>
    </citation>
    <scope>NUCLEOTIDE SEQUENCE</scope>
</reference>
<organism evidence="1">
    <name type="scientific">Anguilla anguilla</name>
    <name type="common">European freshwater eel</name>
    <name type="synonym">Muraena anguilla</name>
    <dbReference type="NCBI Taxonomy" id="7936"/>
    <lineage>
        <taxon>Eukaryota</taxon>
        <taxon>Metazoa</taxon>
        <taxon>Chordata</taxon>
        <taxon>Craniata</taxon>
        <taxon>Vertebrata</taxon>
        <taxon>Euteleostomi</taxon>
        <taxon>Actinopterygii</taxon>
        <taxon>Neopterygii</taxon>
        <taxon>Teleostei</taxon>
        <taxon>Anguilliformes</taxon>
        <taxon>Anguillidae</taxon>
        <taxon>Anguilla</taxon>
    </lineage>
</organism>
<dbReference type="EMBL" id="GBXM01067880">
    <property type="protein sequence ID" value="JAH40697.1"/>
    <property type="molecule type" value="Transcribed_RNA"/>
</dbReference>
<dbReference type="AlphaFoldDB" id="A0A0E9SHF2"/>